<dbReference type="EMBL" id="FOKC01000001">
    <property type="protein sequence ID" value="SFA77868.1"/>
    <property type="molecule type" value="Genomic_DNA"/>
</dbReference>
<dbReference type="STRING" id="748909.SAMN05192575_101339"/>
<gene>
    <name evidence="3" type="ORF">CXG46_18100</name>
    <name evidence="4" type="ORF">SAMN05192575_101339</name>
</gene>
<keyword evidence="2" id="KW-1133">Transmembrane helix</keyword>
<evidence type="ECO:0000256" key="2">
    <source>
        <dbReference type="SAM" id="Phobius"/>
    </source>
</evidence>
<sequence>MSLLTSGNHRVPPLVVLGNPVPHPDRVMSDNDPQPDRPPLLDLSLPQLVAGATAAATSAILISRMGLLGTVLGAAAASIVSAIVTAGLVSGWHRVRTVPRRFPRNVHGMVVTAAALGLVVVAFRTGVELVGAELPADAFAARWLAQIGVSGG</sequence>
<dbReference type="EMBL" id="PJBV01000035">
    <property type="protein sequence ID" value="PKH37373.1"/>
    <property type="molecule type" value="Genomic_DNA"/>
</dbReference>
<keyword evidence="6" id="KW-1185">Reference proteome</keyword>
<accession>A0A1I0VNR3</accession>
<evidence type="ECO:0000313" key="4">
    <source>
        <dbReference type="EMBL" id="SFA77868.1"/>
    </source>
</evidence>
<evidence type="ECO:0000313" key="5">
    <source>
        <dbReference type="Proteomes" id="UP000199113"/>
    </source>
</evidence>
<reference evidence="3 6" key="2">
    <citation type="submission" date="2017-12" db="EMBL/GenBank/DDBJ databases">
        <title>Pharmacopeia of the Arctic Ocean.</title>
        <authorList>
            <person name="Collins E."/>
            <person name="Ducluzeau A.-L."/>
        </authorList>
    </citation>
    <scope>NUCLEOTIDE SEQUENCE [LARGE SCALE GENOMIC DNA]</scope>
    <source>
        <strain evidence="3 6">DSM 23325</strain>
    </source>
</reference>
<dbReference type="Proteomes" id="UP000199113">
    <property type="component" value="Unassembled WGS sequence"/>
</dbReference>
<dbReference type="AlphaFoldDB" id="A0A1I0VNR3"/>
<reference evidence="4" key="1">
    <citation type="submission" date="2016-10" db="EMBL/GenBank/DDBJ databases">
        <authorList>
            <person name="de Groot N.N."/>
        </authorList>
    </citation>
    <scope>NUCLEOTIDE SEQUENCE [LARGE SCALE GENOMIC DNA]</scope>
    <source>
        <strain evidence="4">CGMCC 1.10697</strain>
    </source>
</reference>
<keyword evidence="2" id="KW-0472">Membrane</keyword>
<keyword evidence="2" id="KW-0812">Transmembrane</keyword>
<feature type="transmembrane region" description="Helical" evidence="2">
    <location>
        <begin position="105"/>
        <end position="123"/>
    </location>
</feature>
<feature type="transmembrane region" description="Helical" evidence="2">
    <location>
        <begin position="69"/>
        <end position="93"/>
    </location>
</feature>
<protein>
    <submittedName>
        <fullName evidence="4">Uncharacterized protein</fullName>
    </submittedName>
</protein>
<name>A0A1I0VNR3_9ACTN</name>
<organism evidence="4 5">
    <name type="scientific">Nocardioides alpinus</name>
    <dbReference type="NCBI Taxonomy" id="748909"/>
    <lineage>
        <taxon>Bacteria</taxon>
        <taxon>Bacillati</taxon>
        <taxon>Actinomycetota</taxon>
        <taxon>Actinomycetes</taxon>
        <taxon>Propionibacteriales</taxon>
        <taxon>Nocardioidaceae</taxon>
        <taxon>Nocardioides</taxon>
    </lineage>
</organism>
<proteinExistence type="predicted"/>
<evidence type="ECO:0000256" key="1">
    <source>
        <dbReference type="SAM" id="MobiDB-lite"/>
    </source>
</evidence>
<evidence type="ECO:0000313" key="3">
    <source>
        <dbReference type="EMBL" id="PKH37373.1"/>
    </source>
</evidence>
<feature type="region of interest" description="Disordered" evidence="1">
    <location>
        <begin position="21"/>
        <end position="40"/>
    </location>
</feature>
<evidence type="ECO:0000313" key="6">
    <source>
        <dbReference type="Proteomes" id="UP000233565"/>
    </source>
</evidence>
<dbReference type="Proteomes" id="UP000233565">
    <property type="component" value="Unassembled WGS sequence"/>
</dbReference>